<organism evidence="2 3">
    <name type="scientific">Mesorhizobium hawassense</name>
    <dbReference type="NCBI Taxonomy" id="1209954"/>
    <lineage>
        <taxon>Bacteria</taxon>
        <taxon>Pseudomonadati</taxon>
        <taxon>Pseudomonadota</taxon>
        <taxon>Alphaproteobacteria</taxon>
        <taxon>Hyphomicrobiales</taxon>
        <taxon>Phyllobacteriaceae</taxon>
        <taxon>Mesorhizobium</taxon>
    </lineage>
</organism>
<keyword evidence="3" id="KW-1185">Reference proteome</keyword>
<evidence type="ECO:0000313" key="3">
    <source>
        <dbReference type="Proteomes" id="UP000251558"/>
    </source>
</evidence>
<proteinExistence type="predicted"/>
<comment type="caution">
    <text evidence="2">The sequence shown here is derived from an EMBL/GenBank/DDBJ whole genome shotgun (WGS) entry which is preliminary data.</text>
</comment>
<reference evidence="2 3" key="2">
    <citation type="submission" date="2018-07" db="EMBL/GenBank/DDBJ databases">
        <title>Diversity of Mesorhizobium strains in Brazil.</title>
        <authorList>
            <person name="Helene L.C.F."/>
            <person name="Dall'Agnol R."/>
            <person name="Delamuta J.R.M."/>
            <person name="Hungria M."/>
        </authorList>
    </citation>
    <scope>NUCLEOTIDE SEQUENCE [LARGE SCALE GENOMIC DNA]</scope>
    <source>
        <strain evidence="2 3">AC99b</strain>
    </source>
</reference>
<dbReference type="OrthoDB" id="6400380at2"/>
<evidence type="ECO:0000313" key="2">
    <source>
        <dbReference type="EMBL" id="RAZ84755.1"/>
    </source>
</evidence>
<protein>
    <submittedName>
        <fullName evidence="2">Uncharacterized protein</fullName>
    </submittedName>
</protein>
<name>A0A330H8P2_9HYPH</name>
<feature type="region of interest" description="Disordered" evidence="1">
    <location>
        <begin position="319"/>
        <end position="338"/>
    </location>
</feature>
<dbReference type="Proteomes" id="UP000251558">
    <property type="component" value="Unassembled WGS sequence"/>
</dbReference>
<dbReference type="EMBL" id="QMBP01000021">
    <property type="protein sequence ID" value="RAZ84755.1"/>
    <property type="molecule type" value="Genomic_DNA"/>
</dbReference>
<dbReference type="AlphaFoldDB" id="A0A330H8P2"/>
<accession>A0A330H8P2</accession>
<gene>
    <name evidence="2" type="ORF">DPM33_30480</name>
</gene>
<reference evidence="3" key="1">
    <citation type="submission" date="2018-06" db="EMBL/GenBank/DDBJ databases">
        <authorList>
            <person name="Helene L.C."/>
            <person name="Dall'Agnol R."/>
            <person name="Delamuta J.R."/>
            <person name="Hungria M."/>
        </authorList>
    </citation>
    <scope>NUCLEOTIDE SEQUENCE [LARGE SCALE GENOMIC DNA]</scope>
    <source>
        <strain evidence="3">AC99b</strain>
    </source>
</reference>
<dbReference type="RefSeq" id="WP_112101067.1">
    <property type="nucleotide sequence ID" value="NZ_QMBP01000021.1"/>
</dbReference>
<sequence>MPEVTEVSRHEFSIAYAGAERKDDHSISVDALAPALLAFGKLMREANGEFNGKKAKANVFVVSDFEHKCFNINFELVIGFYEQVKTLLHLDSVKDAKDILEWLGIISGAGSVPVTSYLAFLKWKKGRKTAEVTELRDESGEGNVVVRVEGDHNTVTVNKTIYNLSVNPKALRATRDAFLPIGQDGFDHMEVRDNDKLVVTIEPNEVEDIVASCTTGIAETKETEPDVDITTAWLSVYSPVYDEKAELWRFWLGTDVIYADISETTIAHDALERGGSLTHDSYQVKLEITVDVDDKGVRGKPSYKILEVIKFVPAEPQLRQSELPLNPPTQGPNDEQPK</sequence>
<evidence type="ECO:0000256" key="1">
    <source>
        <dbReference type="SAM" id="MobiDB-lite"/>
    </source>
</evidence>